<keyword evidence="4 5" id="KW-0472">Membrane</keyword>
<name>I5AW25_EUBC6</name>
<proteinExistence type="predicted"/>
<keyword evidence="2 5" id="KW-0812">Transmembrane</keyword>
<evidence type="ECO:0008006" key="8">
    <source>
        <dbReference type="Google" id="ProtNLM"/>
    </source>
</evidence>
<feature type="transmembrane region" description="Helical" evidence="5">
    <location>
        <begin position="21"/>
        <end position="40"/>
    </location>
</feature>
<feature type="transmembrane region" description="Helical" evidence="5">
    <location>
        <begin position="129"/>
        <end position="149"/>
    </location>
</feature>
<protein>
    <recommendedName>
        <fullName evidence="8">Peptidase S54 rhomboid domain-containing protein</fullName>
    </recommendedName>
</protein>
<sequence length="312" mass="36504">MNFLSKMERKFGRFAISHLTAYIILTYVAGYLLYMIGAANKIDVRDWLALSPSLILQGQVWRLVSWWLIPPTGIDIFTLIMLFVYYQLGTVLERTWGDFLYNVYIFMGLFFTVIGAFVLYFTAGIDVGLMRIFFSTYYVSLSIFLGFAMTFPEQQMLFMFLIPIRIKWFAVLDVFYLLYEVLTYWRYSTTLGICVLTMVVSSLASTILFFFMSKRSFRLSRSQRKVRDNYRRQTGTERGFWKSANPAQAREPKVDRTTFAAGNRGTKIAIHHCAVCGRTELDDPNLEFRFCTKCNGNYEYCQDHLYTHNHVQ</sequence>
<feature type="transmembrane region" description="Helical" evidence="5">
    <location>
        <begin position="190"/>
        <end position="211"/>
    </location>
</feature>
<feature type="transmembrane region" description="Helical" evidence="5">
    <location>
        <begin position="99"/>
        <end position="123"/>
    </location>
</feature>
<dbReference type="OrthoDB" id="9778756at2"/>
<gene>
    <name evidence="6" type="ORF">EubceDRAFT1_2246</name>
</gene>
<dbReference type="GO" id="GO:0016020">
    <property type="term" value="C:membrane"/>
    <property type="evidence" value="ECO:0007669"/>
    <property type="project" value="UniProtKB-SubCell"/>
</dbReference>
<dbReference type="SUPFAM" id="SSF144091">
    <property type="entry name" value="Rhomboid-like"/>
    <property type="match status" value="1"/>
</dbReference>
<evidence type="ECO:0000256" key="2">
    <source>
        <dbReference type="ARBA" id="ARBA00022692"/>
    </source>
</evidence>
<evidence type="ECO:0000256" key="3">
    <source>
        <dbReference type="ARBA" id="ARBA00022989"/>
    </source>
</evidence>
<dbReference type="Proteomes" id="UP000005753">
    <property type="component" value="Chromosome"/>
</dbReference>
<evidence type="ECO:0000256" key="5">
    <source>
        <dbReference type="SAM" id="Phobius"/>
    </source>
</evidence>
<keyword evidence="3 5" id="KW-1133">Transmembrane helix</keyword>
<dbReference type="AlphaFoldDB" id="I5AW25"/>
<evidence type="ECO:0000256" key="4">
    <source>
        <dbReference type="ARBA" id="ARBA00023136"/>
    </source>
</evidence>
<evidence type="ECO:0000313" key="7">
    <source>
        <dbReference type="Proteomes" id="UP000005753"/>
    </source>
</evidence>
<organism evidence="6 7">
    <name type="scientific">Eubacterium cellulosolvens (strain ATCC 43171 / JCM 9499 / 6)</name>
    <name type="common">Cillobacterium cellulosolvens</name>
    <dbReference type="NCBI Taxonomy" id="633697"/>
    <lineage>
        <taxon>Bacteria</taxon>
        <taxon>Bacillati</taxon>
        <taxon>Bacillota</taxon>
        <taxon>Clostridia</taxon>
        <taxon>Eubacteriales</taxon>
        <taxon>Eubacteriaceae</taxon>
        <taxon>Eubacterium</taxon>
    </lineage>
</organism>
<comment type="subcellular location">
    <subcellularLocation>
        <location evidence="1">Membrane</location>
        <topology evidence="1">Multi-pass membrane protein</topology>
    </subcellularLocation>
</comment>
<evidence type="ECO:0000313" key="6">
    <source>
        <dbReference type="EMBL" id="EIM57998.1"/>
    </source>
</evidence>
<dbReference type="InterPro" id="IPR035952">
    <property type="entry name" value="Rhomboid-like_sf"/>
</dbReference>
<accession>I5AW25</accession>
<feature type="transmembrane region" description="Helical" evidence="5">
    <location>
        <begin position="156"/>
        <end position="178"/>
    </location>
</feature>
<reference evidence="6 7" key="1">
    <citation type="submission" date="2010-08" db="EMBL/GenBank/DDBJ databases">
        <authorList>
            <consortium name="US DOE Joint Genome Institute (JGI-PGF)"/>
            <person name="Lucas S."/>
            <person name="Copeland A."/>
            <person name="Lapidus A."/>
            <person name="Cheng J.-F."/>
            <person name="Bruce D."/>
            <person name="Goodwin L."/>
            <person name="Pitluck S."/>
            <person name="Land M.L."/>
            <person name="Hauser L."/>
            <person name="Chang Y.-J."/>
            <person name="Anderson I.J."/>
            <person name="Johnson E."/>
            <person name="Mulhopadhyay B."/>
            <person name="Kyrpides N."/>
            <person name="Woyke T.J."/>
        </authorList>
    </citation>
    <scope>NUCLEOTIDE SEQUENCE [LARGE SCALE GENOMIC DNA]</scope>
    <source>
        <strain evidence="6 7">6</strain>
    </source>
</reference>
<evidence type="ECO:0000256" key="1">
    <source>
        <dbReference type="ARBA" id="ARBA00004141"/>
    </source>
</evidence>
<reference evidence="6 7" key="2">
    <citation type="submission" date="2012-02" db="EMBL/GenBank/DDBJ databases">
        <title>Improved High-Quality Draft sequence of Eubacterium cellulosolvens 6.</title>
        <authorList>
            <consortium name="US DOE Joint Genome Institute"/>
            <person name="Lucas S."/>
            <person name="Han J."/>
            <person name="Lapidus A."/>
            <person name="Cheng J.-F."/>
            <person name="Goodwin L."/>
            <person name="Pitluck S."/>
            <person name="Peters L."/>
            <person name="Mikhailova N."/>
            <person name="Gu W."/>
            <person name="Detter J.C."/>
            <person name="Han C."/>
            <person name="Tapia R."/>
            <person name="Land M."/>
            <person name="Hauser L."/>
            <person name="Kyrpides N."/>
            <person name="Ivanova N."/>
            <person name="Pagani I."/>
            <person name="Johnson E."/>
            <person name="Mukhopadhyay B."/>
            <person name="Anderson I."/>
            <person name="Woyke T."/>
        </authorList>
    </citation>
    <scope>NUCLEOTIDE SEQUENCE [LARGE SCALE GENOMIC DNA]</scope>
    <source>
        <strain evidence="6 7">6</strain>
    </source>
</reference>
<keyword evidence="7" id="KW-1185">Reference proteome</keyword>
<dbReference type="EMBL" id="CM001487">
    <property type="protein sequence ID" value="EIM57998.1"/>
    <property type="molecule type" value="Genomic_DNA"/>
</dbReference>
<dbReference type="STRING" id="633697.EubceDRAFT1_2246"/>
<dbReference type="eggNOG" id="COG0705">
    <property type="taxonomic scope" value="Bacteria"/>
</dbReference>
<dbReference type="HOGENOM" id="CLU_070290_0_0_9"/>
<feature type="transmembrane region" description="Helical" evidence="5">
    <location>
        <begin position="60"/>
        <end position="87"/>
    </location>
</feature>